<evidence type="ECO:0000256" key="1">
    <source>
        <dbReference type="SAM" id="MobiDB-lite"/>
    </source>
</evidence>
<organism evidence="2 3">
    <name type="scientific">Caerostris darwini</name>
    <dbReference type="NCBI Taxonomy" id="1538125"/>
    <lineage>
        <taxon>Eukaryota</taxon>
        <taxon>Metazoa</taxon>
        <taxon>Ecdysozoa</taxon>
        <taxon>Arthropoda</taxon>
        <taxon>Chelicerata</taxon>
        <taxon>Arachnida</taxon>
        <taxon>Araneae</taxon>
        <taxon>Araneomorphae</taxon>
        <taxon>Entelegynae</taxon>
        <taxon>Araneoidea</taxon>
        <taxon>Araneidae</taxon>
        <taxon>Caerostris</taxon>
    </lineage>
</organism>
<dbReference type="AlphaFoldDB" id="A0AAV4VM62"/>
<evidence type="ECO:0000313" key="3">
    <source>
        <dbReference type="Proteomes" id="UP001054837"/>
    </source>
</evidence>
<protein>
    <submittedName>
        <fullName evidence="2">Uncharacterized protein</fullName>
    </submittedName>
</protein>
<evidence type="ECO:0000313" key="2">
    <source>
        <dbReference type="EMBL" id="GIY71128.1"/>
    </source>
</evidence>
<sequence length="72" mass="8244">MECCTQRAWNVGAFRAAHQRPNPPLLLAHKGSSGRSPMNAPTQWTHKPCKRLRKHLETKRPVSYYTPLLSFS</sequence>
<accession>A0AAV4VM62</accession>
<dbReference type="EMBL" id="BPLQ01013294">
    <property type="protein sequence ID" value="GIY71128.1"/>
    <property type="molecule type" value="Genomic_DNA"/>
</dbReference>
<comment type="caution">
    <text evidence="2">The sequence shown here is derived from an EMBL/GenBank/DDBJ whole genome shotgun (WGS) entry which is preliminary data.</text>
</comment>
<reference evidence="2 3" key="1">
    <citation type="submission" date="2021-06" db="EMBL/GenBank/DDBJ databases">
        <title>Caerostris darwini draft genome.</title>
        <authorList>
            <person name="Kono N."/>
            <person name="Arakawa K."/>
        </authorList>
    </citation>
    <scope>NUCLEOTIDE SEQUENCE [LARGE SCALE GENOMIC DNA]</scope>
</reference>
<proteinExistence type="predicted"/>
<feature type="region of interest" description="Disordered" evidence="1">
    <location>
        <begin position="22"/>
        <end position="47"/>
    </location>
</feature>
<keyword evidence="3" id="KW-1185">Reference proteome</keyword>
<feature type="compositionally biased region" description="Polar residues" evidence="1">
    <location>
        <begin position="33"/>
        <end position="45"/>
    </location>
</feature>
<name>A0AAV4VM62_9ARAC</name>
<gene>
    <name evidence="2" type="ORF">CDAR_472031</name>
</gene>
<dbReference type="Proteomes" id="UP001054837">
    <property type="component" value="Unassembled WGS sequence"/>
</dbReference>